<evidence type="ECO:0000313" key="4">
    <source>
        <dbReference type="Proteomes" id="UP000326179"/>
    </source>
</evidence>
<dbReference type="Pfam" id="PF01370">
    <property type="entry name" value="Epimerase"/>
    <property type="match status" value="1"/>
</dbReference>
<dbReference type="SUPFAM" id="SSF51735">
    <property type="entry name" value="NAD(P)-binding Rossmann-fold domains"/>
    <property type="match status" value="1"/>
</dbReference>
<dbReference type="GO" id="GO:0005737">
    <property type="term" value="C:cytoplasm"/>
    <property type="evidence" value="ECO:0007669"/>
    <property type="project" value="TreeGrafter"/>
</dbReference>
<dbReference type="PANTHER" id="PTHR48079">
    <property type="entry name" value="PROTEIN YEEZ"/>
    <property type="match status" value="1"/>
</dbReference>
<dbReference type="EMBL" id="CP045643">
    <property type="protein sequence ID" value="QFZ72313.1"/>
    <property type="molecule type" value="Genomic_DNA"/>
</dbReference>
<gene>
    <name evidence="3" type="ORF">GFH48_02705</name>
</gene>
<dbReference type="Proteomes" id="UP000326179">
    <property type="component" value="Chromosome"/>
</dbReference>
<proteinExistence type="predicted"/>
<dbReference type="Gene3D" id="3.40.50.720">
    <property type="entry name" value="NAD(P)-binding Rossmann-like Domain"/>
    <property type="match status" value="1"/>
</dbReference>
<evidence type="ECO:0000256" key="1">
    <source>
        <dbReference type="SAM" id="MobiDB-lite"/>
    </source>
</evidence>
<dbReference type="AlphaFoldDB" id="A0A5Q0L5Q8"/>
<name>A0A5Q0L5Q8_9ACTN</name>
<dbReference type="InterPro" id="IPR001509">
    <property type="entry name" value="Epimerase_deHydtase"/>
</dbReference>
<evidence type="ECO:0000313" key="3">
    <source>
        <dbReference type="EMBL" id="QFZ72313.1"/>
    </source>
</evidence>
<dbReference type="InterPro" id="IPR051783">
    <property type="entry name" value="NAD(P)-dependent_oxidoreduct"/>
</dbReference>
<sequence length="293" mass="30251">MHVFLTGGTGFVGSAVLRRLLDEGHRVTALVRSEASAARVAAAGAAALPGDITDAAWLARRMAEADAAIHTAATGDATSAQVDASIAAAAREAFAGTEKSYVHTSGVWMYGSGDAVTERTPFAPVAPLAWRQPIERDVLAVPARTAIVVPGVVYGYGVGIPLVIAGAPRTASGALTLPGDGTQRWITVHVDDLADLYSRLLERGEGGSYWIASDGANPNVRTLGEAASRAAGTDGAVAPESAEETRRRLGAFAEGLLRSQSATGAKARSELGWNPTRPSLAEELEHGSYAPGR</sequence>
<dbReference type="GO" id="GO:0004029">
    <property type="term" value="F:aldehyde dehydrogenase (NAD+) activity"/>
    <property type="evidence" value="ECO:0007669"/>
    <property type="project" value="TreeGrafter"/>
</dbReference>
<feature type="region of interest" description="Disordered" evidence="1">
    <location>
        <begin position="261"/>
        <end position="293"/>
    </location>
</feature>
<evidence type="ECO:0000259" key="2">
    <source>
        <dbReference type="Pfam" id="PF01370"/>
    </source>
</evidence>
<dbReference type="PANTHER" id="PTHR48079:SF6">
    <property type="entry name" value="NAD(P)-BINDING DOMAIN-CONTAINING PROTEIN-RELATED"/>
    <property type="match status" value="1"/>
</dbReference>
<reference evidence="3 4" key="1">
    <citation type="submission" date="2019-10" db="EMBL/GenBank/DDBJ databases">
        <title>A novel species.</title>
        <authorList>
            <person name="Gao J."/>
        </authorList>
    </citation>
    <scope>NUCLEOTIDE SEQUENCE [LARGE SCALE GENOMIC DNA]</scope>
    <source>
        <strain evidence="3 4">QMT-28</strain>
    </source>
</reference>
<organism evidence="3 4">
    <name type="scientific">Streptomyces fagopyri</name>
    <dbReference type="NCBI Taxonomy" id="2662397"/>
    <lineage>
        <taxon>Bacteria</taxon>
        <taxon>Bacillati</taxon>
        <taxon>Actinomycetota</taxon>
        <taxon>Actinomycetes</taxon>
        <taxon>Kitasatosporales</taxon>
        <taxon>Streptomycetaceae</taxon>
        <taxon>Streptomyces</taxon>
    </lineage>
</organism>
<keyword evidence="4" id="KW-1185">Reference proteome</keyword>
<feature type="domain" description="NAD-dependent epimerase/dehydratase" evidence="2">
    <location>
        <begin position="3"/>
        <end position="209"/>
    </location>
</feature>
<protein>
    <submittedName>
        <fullName evidence="3">NAD-dependent epimerase/dehydratase family protein</fullName>
    </submittedName>
</protein>
<dbReference type="RefSeq" id="WP_153286683.1">
    <property type="nucleotide sequence ID" value="NZ_CP045643.1"/>
</dbReference>
<accession>A0A5Q0L5Q8</accession>
<dbReference type="KEGG" id="sfy:GFH48_02705"/>
<dbReference type="InterPro" id="IPR036291">
    <property type="entry name" value="NAD(P)-bd_dom_sf"/>
</dbReference>